<dbReference type="InterPro" id="IPR010839">
    <property type="entry name" value="AtuA_N"/>
</dbReference>
<organism evidence="3 4">
    <name type="scientific">Sphingomonas olei</name>
    <dbReference type="NCBI Taxonomy" id="1886787"/>
    <lineage>
        <taxon>Bacteria</taxon>
        <taxon>Pseudomonadati</taxon>
        <taxon>Pseudomonadota</taxon>
        <taxon>Alphaproteobacteria</taxon>
        <taxon>Sphingomonadales</taxon>
        <taxon>Sphingomonadaceae</taxon>
        <taxon>Sphingomonas</taxon>
    </lineage>
</organism>
<evidence type="ECO:0000259" key="2">
    <source>
        <dbReference type="Pfam" id="PF23544"/>
    </source>
</evidence>
<accession>A0ABY2QLK6</accession>
<proteinExistence type="predicted"/>
<protein>
    <submittedName>
        <fullName evidence="3">DUF1446 domain-containing protein</fullName>
    </submittedName>
</protein>
<dbReference type="EMBL" id="SSTI01000001">
    <property type="protein sequence ID" value="THG42134.1"/>
    <property type="molecule type" value="Genomic_DNA"/>
</dbReference>
<reference evidence="3 4" key="1">
    <citation type="submission" date="2019-04" db="EMBL/GenBank/DDBJ databases">
        <title>Microbes associate with the intestines of laboratory mice.</title>
        <authorList>
            <person name="Navarre W."/>
            <person name="Wong E."/>
            <person name="Huang K.C."/>
            <person name="Tropini C."/>
            <person name="Ng K."/>
            <person name="Yu B."/>
        </authorList>
    </citation>
    <scope>NUCLEOTIDE SEQUENCE [LARGE SCALE GENOMIC DNA]</scope>
    <source>
        <strain evidence="3 4">NM83_B4-11</strain>
    </source>
</reference>
<evidence type="ECO:0000259" key="1">
    <source>
        <dbReference type="Pfam" id="PF07287"/>
    </source>
</evidence>
<gene>
    <name evidence="3" type="ORF">E5988_01345</name>
</gene>
<dbReference type="Proteomes" id="UP000308038">
    <property type="component" value="Unassembled WGS sequence"/>
</dbReference>
<comment type="caution">
    <text evidence="3">The sequence shown here is derived from an EMBL/GenBank/DDBJ whole genome shotgun (WGS) entry which is preliminary data.</text>
</comment>
<dbReference type="Pfam" id="PF23544">
    <property type="entry name" value="AtuA_ferredoxin"/>
    <property type="match status" value="1"/>
</dbReference>
<name>A0ABY2QLK6_9SPHN</name>
<feature type="domain" description="Acyclic terpene utilisation N-terminal" evidence="1">
    <location>
        <begin position="5"/>
        <end position="451"/>
    </location>
</feature>
<dbReference type="InterPro" id="IPR056362">
    <property type="entry name" value="AtuA-like_ferredoxin_dom"/>
</dbReference>
<feature type="domain" description="AtuA-like ferredoxin-fold" evidence="2">
    <location>
        <begin position="494"/>
        <end position="597"/>
    </location>
</feature>
<evidence type="ECO:0000313" key="3">
    <source>
        <dbReference type="EMBL" id="THG42134.1"/>
    </source>
</evidence>
<dbReference type="PANTHER" id="PTHR47708:SF2">
    <property type="entry name" value="SI:CH73-132F6.5"/>
    <property type="match status" value="1"/>
</dbReference>
<evidence type="ECO:0000313" key="4">
    <source>
        <dbReference type="Proteomes" id="UP000308038"/>
    </source>
</evidence>
<dbReference type="Pfam" id="PF07287">
    <property type="entry name" value="AtuA"/>
    <property type="match status" value="1"/>
</dbReference>
<dbReference type="RefSeq" id="WP_136450484.1">
    <property type="nucleotide sequence ID" value="NZ_SSTI01000001.1"/>
</dbReference>
<sequence length="604" mass="64339">MAKVVRIGGAGGFLGDSSVAAPQLLAGGKLDYMILDYLAEATMAPLGQLKQVRPDQGYARDFTEWVWKDNLREFKAQGVRIVTNAGGVNPQACRARMEELAAEAGLSFRIAIVTGDDLIARVPDFAAQGVVEMFNDAPFPDPKKVWTANAYLGGGPIAAALAAGAEVVITGRVVDSALTLGPLMHEFGWGPDDHDRLSAGSLAGHVIECGAQATGGLFTDWEKVPDWAHIGYPVIECHENGDFIVTKPEGMGGLVSAAAVAEQILYEVGDPQAYALPDVVCDFSQLSVTEEGEHRVRVSNARGYPPTGKLKTCVTFENGHRFIGIMPVVGRDAAKKAQAQAQAVLTRVGEMLRGRNLPPLRDTRVELLGTEASYGAQANPALSATREVIARIGAEHEDAEALGIMMREFDSPTTSMSVGSTGWFGARPTISPVAQVFSFLVDGASVTASVSLGGETITVANPAPATPFDPAMISRPQVDDEASAVGADEEMVEVQLIDLAWARSGDKGNAFNVGVIARRPEYLPWIRTGLIEEAVQAFFAHEFEGASHPEVRRYELPGMNAINLHCIQSLGGGQFASLRLDALAKGKAQQLLDMKVKVPRRLVG</sequence>
<keyword evidence="4" id="KW-1185">Reference proteome</keyword>
<dbReference type="PANTHER" id="PTHR47708">
    <property type="match status" value="1"/>
</dbReference>